<dbReference type="AlphaFoldDB" id="A0A126Q3Y1"/>
<evidence type="ECO:0000313" key="1">
    <source>
        <dbReference type="EMBL" id="AMJ99169.1"/>
    </source>
</evidence>
<organism evidence="1 2">
    <name type="scientific">Alteromonas macleodii</name>
    <name type="common">Pseudoalteromonas macleodii</name>
    <dbReference type="NCBI Taxonomy" id="28108"/>
    <lineage>
        <taxon>Bacteria</taxon>
        <taxon>Pseudomonadati</taxon>
        <taxon>Pseudomonadota</taxon>
        <taxon>Gammaproteobacteria</taxon>
        <taxon>Alteromonadales</taxon>
        <taxon>Alteromonadaceae</taxon>
        <taxon>Alteromonas/Salinimonas group</taxon>
        <taxon>Alteromonas</taxon>
    </lineage>
</organism>
<sequence length="302" mass="33909">MLLSELTDAQYLNAVKKSELNIEFGLISVNISSSFSQVTKTILELYQDYKVSLNSDWFDFNISVEKPSNFRRLFKTQAVFKLDGHIPFKPLPSAHAYPLFEWGMNWCVANFYHKYLIFHAAVLEKNGKAVIFPAPPGSGKSTLCASLALSGWRLLSDEMAVLDIETGKVLPFVRPICLKNNSISLVKGWFPEAFISDIATDTQKGDVAHVRPPTDSVRRCKESADLFAVVFPKYAAGSTTEVFSMTQLSTLNMLIENAFNFDLFGHEGFEFISSKLPHLLLLEATYSNVDELRNILESEVNN</sequence>
<dbReference type="InterPro" id="IPR027417">
    <property type="entry name" value="P-loop_NTPase"/>
</dbReference>
<proteinExistence type="predicted"/>
<gene>
    <name evidence="1" type="ORF">AVL55_13995</name>
</gene>
<evidence type="ECO:0008006" key="3">
    <source>
        <dbReference type="Google" id="ProtNLM"/>
    </source>
</evidence>
<protein>
    <recommendedName>
        <fullName evidence="3">HprK-related kinase A</fullName>
    </recommendedName>
</protein>
<dbReference type="Proteomes" id="UP000063991">
    <property type="component" value="Chromosome"/>
</dbReference>
<accession>A0A126Q3Y1</accession>
<evidence type="ECO:0000313" key="2">
    <source>
        <dbReference type="Proteomes" id="UP000063991"/>
    </source>
</evidence>
<dbReference type="SUPFAM" id="SSF53795">
    <property type="entry name" value="PEP carboxykinase-like"/>
    <property type="match status" value="1"/>
</dbReference>
<dbReference type="Gene3D" id="3.40.50.300">
    <property type="entry name" value="P-loop containing nucleotide triphosphate hydrolases"/>
    <property type="match status" value="1"/>
</dbReference>
<dbReference type="EMBL" id="CP014323">
    <property type="protein sequence ID" value="AMJ99169.1"/>
    <property type="molecule type" value="Genomic_DNA"/>
</dbReference>
<dbReference type="NCBIfam" id="TIGR04352">
    <property type="entry name" value="HprK_rel_A"/>
    <property type="match status" value="1"/>
</dbReference>
<name>A0A126Q3Y1_ALTMA</name>
<reference evidence="1 2" key="1">
    <citation type="submission" date="2015-12" db="EMBL/GenBank/DDBJ databases">
        <authorList>
            <person name="Shamseldin A."/>
            <person name="Moawad H."/>
            <person name="Abd El-Rahim W.M."/>
            <person name="Sadowsky M.J."/>
        </authorList>
    </citation>
    <scope>NUCLEOTIDE SEQUENCE [LARGE SCALE GENOMIC DNA]</scope>
    <source>
        <strain evidence="1 2">D7</strain>
    </source>
</reference>
<dbReference type="InterPro" id="IPR027600">
    <property type="entry name" value="HprK-rel_A"/>
</dbReference>